<reference evidence="2 3" key="1">
    <citation type="submission" date="2018-03" db="EMBL/GenBank/DDBJ databases">
        <authorList>
            <person name="Nguyen K."/>
            <person name="Fouts D."/>
            <person name="Sutton G."/>
        </authorList>
    </citation>
    <scope>NUCLEOTIDE SEQUENCE [LARGE SCALE GENOMIC DNA]</scope>
    <source>
        <strain evidence="2 3">AU3578</strain>
    </source>
</reference>
<dbReference type="Proteomes" id="UP000237632">
    <property type="component" value="Unassembled WGS sequence"/>
</dbReference>
<keyword evidence="1" id="KW-0472">Membrane</keyword>
<proteinExistence type="predicted"/>
<dbReference type="AlphaFoldDB" id="A0AA44Y3S8"/>
<feature type="transmembrane region" description="Helical" evidence="1">
    <location>
        <begin position="128"/>
        <end position="151"/>
    </location>
</feature>
<comment type="caution">
    <text evidence="2">The sequence shown here is derived from an EMBL/GenBank/DDBJ whole genome shotgun (WGS) entry which is preliminary data.</text>
</comment>
<organism evidence="2 3">
    <name type="scientific">Burkholderia vietnamiensis</name>
    <dbReference type="NCBI Taxonomy" id="60552"/>
    <lineage>
        <taxon>Bacteria</taxon>
        <taxon>Pseudomonadati</taxon>
        <taxon>Pseudomonadota</taxon>
        <taxon>Betaproteobacteria</taxon>
        <taxon>Burkholderiales</taxon>
        <taxon>Burkholderiaceae</taxon>
        <taxon>Burkholderia</taxon>
        <taxon>Burkholderia cepacia complex</taxon>
    </lineage>
</organism>
<gene>
    <name evidence="2" type="ORF">C6T65_03535</name>
</gene>
<feature type="transmembrane region" description="Helical" evidence="1">
    <location>
        <begin position="103"/>
        <end position="122"/>
    </location>
</feature>
<dbReference type="EMBL" id="PVHK01000024">
    <property type="protein sequence ID" value="PRH43696.1"/>
    <property type="molecule type" value="Genomic_DNA"/>
</dbReference>
<name>A0AA44Y3S8_BURVI</name>
<protein>
    <submittedName>
        <fullName evidence="2">Uncharacterized protein</fullName>
    </submittedName>
</protein>
<keyword evidence="1" id="KW-1133">Transmembrane helix</keyword>
<evidence type="ECO:0000256" key="1">
    <source>
        <dbReference type="SAM" id="Phobius"/>
    </source>
</evidence>
<evidence type="ECO:0000313" key="2">
    <source>
        <dbReference type="EMBL" id="PRH43696.1"/>
    </source>
</evidence>
<dbReference type="RefSeq" id="WP_059896578.1">
    <property type="nucleotide sequence ID" value="NZ_CADFFA010000024.1"/>
</dbReference>
<accession>A0AA44Y3S8</accession>
<sequence>MEIVDLVIEYPSGLSIIDRATYVADLQIVHPSMRVALILKDLGDTEAPPTAFASIDSVEVELASRLDGTFQVVGELAEQTPEQAGLVGMLLGHAWTKDQRQQFGRYAHTISAAAAIGAVGFWHSTHDWTAIACASLSMLVVLAVLLFYVGIHSMNGD</sequence>
<evidence type="ECO:0000313" key="3">
    <source>
        <dbReference type="Proteomes" id="UP000237632"/>
    </source>
</evidence>
<keyword evidence="1" id="KW-0812">Transmembrane</keyword>